<evidence type="ECO:0000256" key="4">
    <source>
        <dbReference type="ARBA" id="ARBA00022692"/>
    </source>
</evidence>
<dbReference type="Gene3D" id="1.10.3720.10">
    <property type="entry name" value="MetI-like"/>
    <property type="match status" value="1"/>
</dbReference>
<comment type="similarity">
    <text evidence="7">Belongs to the binding-protein-dependent transport system permease family.</text>
</comment>
<evidence type="ECO:0000313" key="9">
    <source>
        <dbReference type="EMBL" id="MBK1809847.1"/>
    </source>
</evidence>
<keyword evidence="2 7" id="KW-0813">Transport</keyword>
<keyword evidence="5 7" id="KW-1133">Transmembrane helix</keyword>
<evidence type="ECO:0000256" key="2">
    <source>
        <dbReference type="ARBA" id="ARBA00022448"/>
    </source>
</evidence>
<protein>
    <submittedName>
        <fullName evidence="9">Sugar ABC transporter permease</fullName>
    </submittedName>
</protein>
<dbReference type="PANTHER" id="PTHR30193">
    <property type="entry name" value="ABC TRANSPORTER PERMEASE PROTEIN"/>
    <property type="match status" value="1"/>
</dbReference>
<feature type="transmembrane region" description="Helical" evidence="7">
    <location>
        <begin position="82"/>
        <end position="112"/>
    </location>
</feature>
<evidence type="ECO:0000256" key="5">
    <source>
        <dbReference type="ARBA" id="ARBA00022989"/>
    </source>
</evidence>
<dbReference type="InterPro" id="IPR051393">
    <property type="entry name" value="ABC_transporter_permease"/>
</dbReference>
<dbReference type="InterPro" id="IPR000515">
    <property type="entry name" value="MetI-like"/>
</dbReference>
<dbReference type="EMBL" id="JAENHN010000010">
    <property type="protein sequence ID" value="MBK1809847.1"/>
    <property type="molecule type" value="Genomic_DNA"/>
</dbReference>
<feature type="transmembrane region" description="Helical" evidence="7">
    <location>
        <begin position="124"/>
        <end position="145"/>
    </location>
</feature>
<evidence type="ECO:0000256" key="7">
    <source>
        <dbReference type="RuleBase" id="RU363032"/>
    </source>
</evidence>
<dbReference type="PROSITE" id="PS50928">
    <property type="entry name" value="ABC_TM1"/>
    <property type="match status" value="1"/>
</dbReference>
<accession>A0ABS1EKG6</accession>
<comment type="caution">
    <text evidence="9">The sequence shown here is derived from an EMBL/GenBank/DDBJ whole genome shotgun (WGS) entry which is preliminary data.</text>
</comment>
<dbReference type="CDD" id="cd06261">
    <property type="entry name" value="TM_PBP2"/>
    <property type="match status" value="1"/>
</dbReference>
<proteinExistence type="inferred from homology"/>
<dbReference type="SUPFAM" id="SSF161098">
    <property type="entry name" value="MetI-like"/>
    <property type="match status" value="1"/>
</dbReference>
<feature type="transmembrane region" description="Helical" evidence="7">
    <location>
        <begin position="220"/>
        <end position="242"/>
    </location>
</feature>
<reference evidence="10" key="1">
    <citation type="submission" date="2021-01" db="EMBL/GenBank/DDBJ databases">
        <title>Genome public.</title>
        <authorList>
            <person name="Liu C."/>
            <person name="Sun Q."/>
        </authorList>
    </citation>
    <scope>NUCLEOTIDE SEQUENCE [LARGE SCALE GENOMIC DNA]</scope>
    <source>
        <strain evidence="10">YIM B02505</strain>
    </source>
</reference>
<keyword evidence="4 7" id="KW-0812">Transmembrane</keyword>
<evidence type="ECO:0000259" key="8">
    <source>
        <dbReference type="PROSITE" id="PS50928"/>
    </source>
</evidence>
<feature type="domain" description="ABC transmembrane type-1" evidence="8">
    <location>
        <begin position="87"/>
        <end position="308"/>
    </location>
</feature>
<evidence type="ECO:0000256" key="1">
    <source>
        <dbReference type="ARBA" id="ARBA00004651"/>
    </source>
</evidence>
<gene>
    <name evidence="9" type="ORF">JHL18_04230</name>
</gene>
<comment type="subcellular location">
    <subcellularLocation>
        <location evidence="1 7">Cell membrane</location>
        <topology evidence="1 7">Multi-pass membrane protein</topology>
    </subcellularLocation>
</comment>
<feature type="transmembrane region" description="Helical" evidence="7">
    <location>
        <begin position="173"/>
        <end position="199"/>
    </location>
</feature>
<evidence type="ECO:0000256" key="3">
    <source>
        <dbReference type="ARBA" id="ARBA00022475"/>
    </source>
</evidence>
<evidence type="ECO:0000313" key="10">
    <source>
        <dbReference type="Proteomes" id="UP000596739"/>
    </source>
</evidence>
<evidence type="ECO:0000256" key="6">
    <source>
        <dbReference type="ARBA" id="ARBA00023136"/>
    </source>
</evidence>
<keyword evidence="10" id="KW-1185">Reference proteome</keyword>
<dbReference type="Proteomes" id="UP000596739">
    <property type="component" value="Unassembled WGS sequence"/>
</dbReference>
<dbReference type="Pfam" id="PF00528">
    <property type="entry name" value="BPD_transp_1"/>
    <property type="match status" value="1"/>
</dbReference>
<dbReference type="PANTHER" id="PTHR30193:SF37">
    <property type="entry name" value="INNER MEMBRANE ABC TRANSPORTER PERMEASE PROTEIN YCJO"/>
    <property type="match status" value="1"/>
</dbReference>
<feature type="transmembrane region" description="Helical" evidence="7">
    <location>
        <begin position="27"/>
        <end position="52"/>
    </location>
</feature>
<keyword evidence="6 7" id="KW-0472">Membrane</keyword>
<dbReference type="SUPFAM" id="SSF160964">
    <property type="entry name" value="MalF N-terminal region-like"/>
    <property type="match status" value="1"/>
</dbReference>
<keyword evidence="3" id="KW-1003">Cell membrane</keyword>
<sequence>MATYAEKGGKSKKSLFNFKSSRSSDTLAAYIMLAPMLIGFFLFTIYPIIYVIRYACFDYDGFTKATYTGLENFVRLFTRDKAYWISVLNTFVVSLGKMAIEIPLALILAVLLNSKTRINNFFRTALFLPTMISTAIIGIIFSNIFSSYNGIVNQVLINLGFINQGVNWFGSKWLAIFIVVISAVWSHIGMNMILFLMGLQSVPKDIYECADIDGANSVQKFFKITVPMLGPVMQTVLMLAIVEGMKLSDLVLVLTNGQPGGSTEVVMTYIYKFFFSTDAMSAGLPQYGYASAMAVVTALIIGLITIIYLKFSKKMNNIY</sequence>
<name>A0ABS1EKG6_9CLOT</name>
<dbReference type="InterPro" id="IPR035906">
    <property type="entry name" value="MetI-like_sf"/>
</dbReference>
<feature type="transmembrane region" description="Helical" evidence="7">
    <location>
        <begin position="287"/>
        <end position="309"/>
    </location>
</feature>
<organism evidence="9 10">
    <name type="scientific">Clostridium yunnanense</name>
    <dbReference type="NCBI Taxonomy" id="2800325"/>
    <lineage>
        <taxon>Bacteria</taxon>
        <taxon>Bacillati</taxon>
        <taxon>Bacillota</taxon>
        <taxon>Clostridia</taxon>
        <taxon>Eubacteriales</taxon>
        <taxon>Clostridiaceae</taxon>
        <taxon>Clostridium</taxon>
    </lineage>
</organism>